<feature type="transmembrane region" description="Helical" evidence="1">
    <location>
        <begin position="7"/>
        <end position="24"/>
    </location>
</feature>
<dbReference type="InterPro" id="IPR050640">
    <property type="entry name" value="Bact_2-comp_sensor_kinase"/>
</dbReference>
<dbReference type="Pfam" id="PF06580">
    <property type="entry name" value="His_kinase"/>
    <property type="match status" value="1"/>
</dbReference>
<comment type="caution">
    <text evidence="3">The sequence shown here is derived from an EMBL/GenBank/DDBJ whole genome shotgun (WGS) entry which is preliminary data.</text>
</comment>
<protein>
    <submittedName>
        <fullName evidence="3">Histidine kinase</fullName>
    </submittedName>
</protein>
<sequence>MSFIPQRVYWLIQFFWWLFTTLILKQPTTKFFNDPYNKASYLLINFLIGIMLSHIYTKIYQAKDRNKGDVLIFPIVASIIMGACFFFVDYYYDFQGYRHFVEETKLVPLDYYQFFFESVRYAGVWFLFYHLIMSNRVAHHKELMLAQAEMSLKTAELENLKNQLNPHFLFNAINSIKALTIFDPELARKALTELSQLLRTSLSMGNQQLVPLDMELSLVRDYLFLEKIRYEKRLVYSFHIQNETLSLSIPPMSVQLLVENAIKHGIGKNKLGGKVRIISELKGEIFTIKVVNTGKLSQKVSPVGVGMKNLERRLQINFQERATFTLVEENDTVVASIIIKIN</sequence>
<proteinExistence type="predicted"/>
<dbReference type="RefSeq" id="WP_323298666.1">
    <property type="nucleotide sequence ID" value="NZ_JAYFUM010000028.1"/>
</dbReference>
<evidence type="ECO:0000256" key="1">
    <source>
        <dbReference type="SAM" id="Phobius"/>
    </source>
</evidence>
<dbReference type="InterPro" id="IPR010559">
    <property type="entry name" value="Sig_transdc_His_kin_internal"/>
</dbReference>
<feature type="transmembrane region" description="Helical" evidence="1">
    <location>
        <begin position="112"/>
        <end position="132"/>
    </location>
</feature>
<name>A0ABU5QF77_9BACT</name>
<reference evidence="3 4" key="1">
    <citation type="submission" date="2023-12" db="EMBL/GenBank/DDBJ databases">
        <title>Novel species of the genus Arcicella isolated from rivers.</title>
        <authorList>
            <person name="Lu H."/>
        </authorList>
    </citation>
    <scope>NUCLEOTIDE SEQUENCE [LARGE SCALE GENOMIC DNA]</scope>
    <source>
        <strain evidence="3 4">KCTC 23307</strain>
    </source>
</reference>
<keyword evidence="1" id="KW-0812">Transmembrane</keyword>
<feature type="domain" description="Signal transduction histidine kinase internal region" evidence="2">
    <location>
        <begin position="155"/>
        <end position="234"/>
    </location>
</feature>
<keyword evidence="4" id="KW-1185">Reference proteome</keyword>
<keyword evidence="3" id="KW-0808">Transferase</keyword>
<feature type="transmembrane region" description="Helical" evidence="1">
    <location>
        <begin position="39"/>
        <end position="59"/>
    </location>
</feature>
<dbReference type="PANTHER" id="PTHR34220">
    <property type="entry name" value="SENSOR HISTIDINE KINASE YPDA"/>
    <property type="match status" value="1"/>
</dbReference>
<evidence type="ECO:0000313" key="4">
    <source>
        <dbReference type="Proteomes" id="UP001302949"/>
    </source>
</evidence>
<feature type="transmembrane region" description="Helical" evidence="1">
    <location>
        <begin position="71"/>
        <end position="92"/>
    </location>
</feature>
<dbReference type="SUPFAM" id="SSF55874">
    <property type="entry name" value="ATPase domain of HSP90 chaperone/DNA topoisomerase II/histidine kinase"/>
    <property type="match status" value="1"/>
</dbReference>
<dbReference type="InterPro" id="IPR036890">
    <property type="entry name" value="HATPase_C_sf"/>
</dbReference>
<gene>
    <name evidence="3" type="ORF">VB248_20315</name>
</gene>
<organism evidence="3 4">
    <name type="scientific">Arcicella rigui</name>
    <dbReference type="NCBI Taxonomy" id="797020"/>
    <lineage>
        <taxon>Bacteria</taxon>
        <taxon>Pseudomonadati</taxon>
        <taxon>Bacteroidota</taxon>
        <taxon>Cytophagia</taxon>
        <taxon>Cytophagales</taxon>
        <taxon>Flectobacillaceae</taxon>
        <taxon>Arcicella</taxon>
    </lineage>
</organism>
<dbReference type="GO" id="GO:0016301">
    <property type="term" value="F:kinase activity"/>
    <property type="evidence" value="ECO:0007669"/>
    <property type="project" value="UniProtKB-KW"/>
</dbReference>
<evidence type="ECO:0000259" key="2">
    <source>
        <dbReference type="Pfam" id="PF06580"/>
    </source>
</evidence>
<keyword evidence="1" id="KW-0472">Membrane</keyword>
<accession>A0ABU5QF77</accession>
<keyword evidence="1" id="KW-1133">Transmembrane helix</keyword>
<evidence type="ECO:0000313" key="3">
    <source>
        <dbReference type="EMBL" id="MEA5141510.1"/>
    </source>
</evidence>
<dbReference type="PANTHER" id="PTHR34220:SF9">
    <property type="entry name" value="SIGNAL TRANSDUCTION HISTIDINE KINASE INTERNAL REGION DOMAIN-CONTAINING PROTEIN"/>
    <property type="match status" value="1"/>
</dbReference>
<dbReference type="EMBL" id="JAYFUM010000028">
    <property type="protein sequence ID" value="MEA5141510.1"/>
    <property type="molecule type" value="Genomic_DNA"/>
</dbReference>
<dbReference type="Proteomes" id="UP001302949">
    <property type="component" value="Unassembled WGS sequence"/>
</dbReference>
<keyword evidence="3" id="KW-0418">Kinase</keyword>